<name>W9WL82_9EURO</name>
<dbReference type="HOGENOM" id="CLU_1261399_0_0_1"/>
<dbReference type="eggNOG" id="ENOG502RPW2">
    <property type="taxonomic scope" value="Eukaryota"/>
</dbReference>
<dbReference type="OrthoDB" id="4120104at2759"/>
<organism evidence="1 2">
    <name type="scientific">Cladophialophora yegresii CBS 114405</name>
    <dbReference type="NCBI Taxonomy" id="1182544"/>
    <lineage>
        <taxon>Eukaryota</taxon>
        <taxon>Fungi</taxon>
        <taxon>Dikarya</taxon>
        <taxon>Ascomycota</taxon>
        <taxon>Pezizomycotina</taxon>
        <taxon>Eurotiomycetes</taxon>
        <taxon>Chaetothyriomycetidae</taxon>
        <taxon>Chaetothyriales</taxon>
        <taxon>Herpotrichiellaceae</taxon>
        <taxon>Cladophialophora</taxon>
    </lineage>
</organism>
<dbReference type="Proteomes" id="UP000019473">
    <property type="component" value="Unassembled WGS sequence"/>
</dbReference>
<keyword evidence="2" id="KW-1185">Reference proteome</keyword>
<dbReference type="GeneID" id="19176288"/>
<reference evidence="1 2" key="1">
    <citation type="submission" date="2013-03" db="EMBL/GenBank/DDBJ databases">
        <title>The Genome Sequence of Cladophialophora yegresii CBS 114405.</title>
        <authorList>
            <consortium name="The Broad Institute Genomics Platform"/>
            <person name="Cuomo C."/>
            <person name="de Hoog S."/>
            <person name="Gorbushina A."/>
            <person name="Walker B."/>
            <person name="Young S.K."/>
            <person name="Zeng Q."/>
            <person name="Gargeya S."/>
            <person name="Fitzgerald M."/>
            <person name="Haas B."/>
            <person name="Abouelleil A."/>
            <person name="Allen A.W."/>
            <person name="Alvarado L."/>
            <person name="Arachchi H.M."/>
            <person name="Berlin A.M."/>
            <person name="Chapman S.B."/>
            <person name="Gainer-Dewar J."/>
            <person name="Goldberg J."/>
            <person name="Griggs A."/>
            <person name="Gujja S."/>
            <person name="Hansen M."/>
            <person name="Howarth C."/>
            <person name="Imamovic A."/>
            <person name="Ireland A."/>
            <person name="Larimer J."/>
            <person name="McCowan C."/>
            <person name="Murphy C."/>
            <person name="Pearson M."/>
            <person name="Poon T.W."/>
            <person name="Priest M."/>
            <person name="Roberts A."/>
            <person name="Saif S."/>
            <person name="Shea T."/>
            <person name="Sisk P."/>
            <person name="Sykes S."/>
            <person name="Wortman J."/>
            <person name="Nusbaum C."/>
            <person name="Birren B."/>
        </authorList>
    </citation>
    <scope>NUCLEOTIDE SEQUENCE [LARGE SCALE GENOMIC DNA]</scope>
    <source>
        <strain evidence="1 2">CBS 114405</strain>
    </source>
</reference>
<proteinExistence type="predicted"/>
<accession>W9WL82</accession>
<dbReference type="VEuPathDB" id="FungiDB:A1O7_01677"/>
<comment type="caution">
    <text evidence="1">The sequence shown here is derived from an EMBL/GenBank/DDBJ whole genome shotgun (WGS) entry which is preliminary data.</text>
</comment>
<dbReference type="EMBL" id="AMGW01000001">
    <property type="protein sequence ID" value="EXJ65336.1"/>
    <property type="molecule type" value="Genomic_DNA"/>
</dbReference>
<evidence type="ECO:0000313" key="2">
    <source>
        <dbReference type="Proteomes" id="UP000019473"/>
    </source>
</evidence>
<dbReference type="STRING" id="1182544.W9WL82"/>
<dbReference type="RefSeq" id="XP_007753903.1">
    <property type="nucleotide sequence ID" value="XM_007755713.1"/>
</dbReference>
<dbReference type="AlphaFoldDB" id="W9WL82"/>
<sequence>MSTSKNSAGHPSHLEGSFSALLEDLRKSFRHQGTVSIPKDVIAPFRKPFRPTDTSPLRDLAKLLENGRPYKNIVRLDSQSFYSLVSIVLHFPYSVVQNKLLYIFMVSGPVCSLESGLLDQDTVRQYKNEGTLAPLLSVIHGTDLTPTEVKEQGDYIGRKLCACVLRHLVSREKEAQLRWTLAQFLSVLVHFSSAARDHIVEMAEWQGSAIQNVSCADIN</sequence>
<protein>
    <submittedName>
        <fullName evidence="1">Uncharacterized protein</fullName>
    </submittedName>
</protein>
<gene>
    <name evidence="1" type="ORF">A1O7_01677</name>
</gene>
<evidence type="ECO:0000313" key="1">
    <source>
        <dbReference type="EMBL" id="EXJ65336.1"/>
    </source>
</evidence>